<evidence type="ECO:0000313" key="2">
    <source>
        <dbReference type="Proteomes" id="UP000054559"/>
    </source>
</evidence>
<organism evidence="1 2">
    <name type="scientific">Coccidioides immitis RMSCC 3703</name>
    <dbReference type="NCBI Taxonomy" id="454286"/>
    <lineage>
        <taxon>Eukaryota</taxon>
        <taxon>Fungi</taxon>
        <taxon>Dikarya</taxon>
        <taxon>Ascomycota</taxon>
        <taxon>Pezizomycotina</taxon>
        <taxon>Eurotiomycetes</taxon>
        <taxon>Eurotiomycetidae</taxon>
        <taxon>Onygenales</taxon>
        <taxon>Onygenaceae</taxon>
        <taxon>Coccidioides</taxon>
    </lineage>
</organism>
<reference evidence="2" key="1">
    <citation type="journal article" date="2010" name="Genome Res.">
        <title>Population genomic sequencing of Coccidioides fungi reveals recent hybridization and transposon control.</title>
        <authorList>
            <person name="Neafsey D.E."/>
            <person name="Barker B.M."/>
            <person name="Sharpton T.J."/>
            <person name="Stajich J.E."/>
            <person name="Park D.J."/>
            <person name="Whiston E."/>
            <person name="Hung C.-Y."/>
            <person name="McMahan C."/>
            <person name="White J."/>
            <person name="Sykes S."/>
            <person name="Heiman D."/>
            <person name="Young S."/>
            <person name="Zeng Q."/>
            <person name="Abouelleil A."/>
            <person name="Aftuck L."/>
            <person name="Bessette D."/>
            <person name="Brown A."/>
            <person name="FitzGerald M."/>
            <person name="Lui A."/>
            <person name="Macdonald J.P."/>
            <person name="Priest M."/>
            <person name="Orbach M.J."/>
            <person name="Galgiani J.N."/>
            <person name="Kirkland T.N."/>
            <person name="Cole G.T."/>
            <person name="Birren B.W."/>
            <person name="Henn M.R."/>
            <person name="Taylor J.W."/>
            <person name="Rounsley S.D."/>
        </authorList>
    </citation>
    <scope>NUCLEOTIDE SEQUENCE [LARGE SCALE GENOMIC DNA]</scope>
    <source>
        <strain evidence="2">RMSCC 3703</strain>
    </source>
</reference>
<proteinExistence type="predicted"/>
<dbReference type="EMBL" id="DS268216">
    <property type="protein sequence ID" value="KMU82145.1"/>
    <property type="molecule type" value="Genomic_DNA"/>
</dbReference>
<protein>
    <submittedName>
        <fullName evidence="1">Uncharacterized protein</fullName>
    </submittedName>
</protein>
<dbReference type="Proteomes" id="UP000054559">
    <property type="component" value="Unassembled WGS sequence"/>
</dbReference>
<sequence length="132" mass="14919">MPVKRISSVDNKLMWDIDLHEERMQARLGSSITATAVELGIPAILLEAMTAIIGVYKSLEDLLNHHPEDCWITAHLTFVIRFPWRSSAAECRVDPGGLHARLSRLVVEDGNSVNDDLQLSRSIEPDHYFIDR</sequence>
<name>A0A0J8RCH4_COCIT</name>
<evidence type="ECO:0000313" key="1">
    <source>
        <dbReference type="EMBL" id="KMU82145.1"/>
    </source>
</evidence>
<accession>A0A0J8RCH4</accession>
<gene>
    <name evidence="1" type="ORF">CISG_09581</name>
</gene>
<dbReference type="AlphaFoldDB" id="A0A0J8RCH4"/>